<name>A0ABU3RYY1_9MICO</name>
<organism evidence="2 3">
    <name type="scientific">Microbacterium algihabitans</name>
    <dbReference type="NCBI Taxonomy" id="3075992"/>
    <lineage>
        <taxon>Bacteria</taxon>
        <taxon>Bacillati</taxon>
        <taxon>Actinomycetota</taxon>
        <taxon>Actinomycetes</taxon>
        <taxon>Micrococcales</taxon>
        <taxon>Microbacteriaceae</taxon>
        <taxon>Microbacterium</taxon>
    </lineage>
</organism>
<feature type="transmembrane region" description="Helical" evidence="1">
    <location>
        <begin position="25"/>
        <end position="49"/>
    </location>
</feature>
<keyword evidence="1" id="KW-1133">Transmembrane helix</keyword>
<evidence type="ECO:0000313" key="2">
    <source>
        <dbReference type="EMBL" id="MDU0328034.1"/>
    </source>
</evidence>
<evidence type="ECO:0000313" key="3">
    <source>
        <dbReference type="Proteomes" id="UP001256673"/>
    </source>
</evidence>
<keyword evidence="3" id="KW-1185">Reference proteome</keyword>
<protein>
    <submittedName>
        <fullName evidence="2">Uncharacterized protein</fullName>
    </submittedName>
</protein>
<comment type="caution">
    <text evidence="2">The sequence shown here is derived from an EMBL/GenBank/DDBJ whole genome shotgun (WGS) entry which is preliminary data.</text>
</comment>
<accession>A0ABU3RYY1</accession>
<keyword evidence="1" id="KW-0812">Transmembrane</keyword>
<keyword evidence="1" id="KW-0472">Membrane</keyword>
<dbReference type="RefSeq" id="WP_316001836.1">
    <property type="nucleotide sequence ID" value="NZ_JAWDIU010000006.1"/>
</dbReference>
<reference evidence="2 3" key="1">
    <citation type="submission" date="2023-09" db="EMBL/GenBank/DDBJ databases">
        <title>Microbacterium fusihabitans sp. nov., Microbacterium phycihabitans sp. nov., and Microbacterium cervinum sp. nov., isolated from dried seaweeds of beach.</title>
        <authorList>
            <person name="Lee S.D."/>
        </authorList>
    </citation>
    <scope>NUCLEOTIDE SEQUENCE [LARGE SCALE GENOMIC DNA]</scope>
    <source>
        <strain evidence="2 3">KSW2-21</strain>
    </source>
</reference>
<dbReference type="Proteomes" id="UP001256673">
    <property type="component" value="Unassembled WGS sequence"/>
</dbReference>
<proteinExistence type="predicted"/>
<dbReference type="EMBL" id="JAWDIU010000006">
    <property type="protein sequence ID" value="MDU0328034.1"/>
    <property type="molecule type" value="Genomic_DNA"/>
</dbReference>
<feature type="transmembrane region" description="Helical" evidence="1">
    <location>
        <begin position="61"/>
        <end position="87"/>
    </location>
</feature>
<sequence length="137" mass="14283">MASILAKEILACAGPSGHWATRLTLAAWVNLGFHIAVLSGLSILISIGLSVLSRGVRGGRYVAFVASLSVGVTAWLIPSLMIMNAAYALGSTACSDEHFWAILLLESCAVCGAIASILSIFVMAIFSAWRRSRTGGG</sequence>
<feature type="transmembrane region" description="Helical" evidence="1">
    <location>
        <begin position="99"/>
        <end position="126"/>
    </location>
</feature>
<gene>
    <name evidence="2" type="ORF">RWH43_14845</name>
</gene>
<evidence type="ECO:0000256" key="1">
    <source>
        <dbReference type="SAM" id="Phobius"/>
    </source>
</evidence>